<evidence type="ECO:0000313" key="2">
    <source>
        <dbReference type="Proteomes" id="UP000315440"/>
    </source>
</evidence>
<proteinExistence type="predicted"/>
<evidence type="ECO:0008006" key="3">
    <source>
        <dbReference type="Google" id="ProtNLM"/>
    </source>
</evidence>
<dbReference type="Proteomes" id="UP000315440">
    <property type="component" value="Unassembled WGS sequence"/>
</dbReference>
<dbReference type="SUPFAM" id="SSF48371">
    <property type="entry name" value="ARM repeat"/>
    <property type="match status" value="1"/>
</dbReference>
<dbReference type="Gene3D" id="1.25.10.10">
    <property type="entry name" value="Leucine-rich Repeat Variant"/>
    <property type="match status" value="1"/>
</dbReference>
<protein>
    <recommendedName>
        <fullName evidence="3">HEAT repeat protein</fullName>
    </recommendedName>
</protein>
<dbReference type="EMBL" id="SJPQ01000003">
    <property type="protein sequence ID" value="TWT87446.1"/>
    <property type="molecule type" value="Genomic_DNA"/>
</dbReference>
<evidence type="ECO:0000313" key="1">
    <source>
        <dbReference type="EMBL" id="TWT87446.1"/>
    </source>
</evidence>
<reference evidence="1 2" key="1">
    <citation type="submission" date="2019-02" db="EMBL/GenBank/DDBJ databases">
        <title>Deep-cultivation of Planctomycetes and their phenomic and genomic characterization uncovers novel biology.</title>
        <authorList>
            <person name="Wiegand S."/>
            <person name="Jogler M."/>
            <person name="Boedeker C."/>
            <person name="Pinto D."/>
            <person name="Vollmers J."/>
            <person name="Rivas-Marin E."/>
            <person name="Kohn T."/>
            <person name="Peeters S.H."/>
            <person name="Heuer A."/>
            <person name="Rast P."/>
            <person name="Oberbeckmann S."/>
            <person name="Bunk B."/>
            <person name="Jeske O."/>
            <person name="Meyerdierks A."/>
            <person name="Storesund J.E."/>
            <person name="Kallscheuer N."/>
            <person name="Luecker S."/>
            <person name="Lage O.M."/>
            <person name="Pohl T."/>
            <person name="Merkel B.J."/>
            <person name="Hornburger P."/>
            <person name="Mueller R.-W."/>
            <person name="Bruemmer F."/>
            <person name="Labrenz M."/>
            <person name="Spormann A.M."/>
            <person name="Op Den Camp H."/>
            <person name="Overmann J."/>
            <person name="Amann R."/>
            <person name="Jetten M.S.M."/>
            <person name="Mascher T."/>
            <person name="Medema M.H."/>
            <person name="Devos D.P."/>
            <person name="Kaster A.-K."/>
            <person name="Ovreas L."/>
            <person name="Rohde M."/>
            <person name="Galperin M.Y."/>
            <person name="Jogler C."/>
        </authorList>
    </citation>
    <scope>NUCLEOTIDE SEQUENCE [LARGE SCALE GENOMIC DNA]</scope>
    <source>
        <strain evidence="1 2">Mal64</strain>
    </source>
</reference>
<dbReference type="InterPro" id="IPR011989">
    <property type="entry name" value="ARM-like"/>
</dbReference>
<gene>
    <name evidence="1" type="ORF">Mal64_29850</name>
</gene>
<sequence>MPHTLEELAQADLATQRKQADALAAGCGDAEAASACAAALEEMGPPAADLLPELVVLLAAEAGDTAYWAATLLGRLGETAAPAVASLTRLAVSELPLAARERAVWALGEIGPAAREAAPTLAKLALSDEPRMARLAQKALDRVGAV</sequence>
<dbReference type="OrthoDB" id="279649at2"/>
<comment type="caution">
    <text evidence="1">The sequence shown here is derived from an EMBL/GenBank/DDBJ whole genome shotgun (WGS) entry which is preliminary data.</text>
</comment>
<dbReference type="Pfam" id="PF13646">
    <property type="entry name" value="HEAT_2"/>
    <property type="match status" value="1"/>
</dbReference>
<accession>A0A5C5ZJP1</accession>
<dbReference type="RefSeq" id="WP_146401589.1">
    <property type="nucleotide sequence ID" value="NZ_SJPQ01000003.1"/>
</dbReference>
<dbReference type="AlphaFoldDB" id="A0A5C5ZJP1"/>
<name>A0A5C5ZJP1_9BACT</name>
<dbReference type="InterPro" id="IPR016024">
    <property type="entry name" value="ARM-type_fold"/>
</dbReference>
<organism evidence="1 2">
    <name type="scientific">Pseudobythopirellula maris</name>
    <dbReference type="NCBI Taxonomy" id="2527991"/>
    <lineage>
        <taxon>Bacteria</taxon>
        <taxon>Pseudomonadati</taxon>
        <taxon>Planctomycetota</taxon>
        <taxon>Planctomycetia</taxon>
        <taxon>Pirellulales</taxon>
        <taxon>Lacipirellulaceae</taxon>
        <taxon>Pseudobythopirellula</taxon>
    </lineage>
</organism>
<keyword evidence="2" id="KW-1185">Reference proteome</keyword>